<evidence type="ECO:0000259" key="8">
    <source>
        <dbReference type="PROSITE" id="PS50845"/>
    </source>
</evidence>
<dbReference type="InterPro" id="IPR046964">
    <property type="entry name" value="RTN1-4"/>
</dbReference>
<feature type="domain" description="Reticulon" evidence="8">
    <location>
        <begin position="465"/>
        <end position="654"/>
    </location>
</feature>
<evidence type="ECO:0000256" key="4">
    <source>
        <dbReference type="ARBA" id="ARBA00022989"/>
    </source>
</evidence>
<evidence type="ECO:0000256" key="3">
    <source>
        <dbReference type="ARBA" id="ARBA00022824"/>
    </source>
</evidence>
<keyword evidence="4 6" id="KW-1133">Transmembrane helix</keyword>
<feature type="compositionally biased region" description="Basic and acidic residues" evidence="7">
    <location>
        <begin position="231"/>
        <end position="252"/>
    </location>
</feature>
<keyword evidence="10" id="KW-1185">Reference proteome</keyword>
<feature type="compositionally biased region" description="Basic and acidic residues" evidence="7">
    <location>
        <begin position="1"/>
        <end position="25"/>
    </location>
</feature>
<comment type="subcellular location">
    <subcellularLocation>
        <location evidence="1 6">Endoplasmic reticulum membrane</location>
        <topology evidence="1 6">Multi-pass membrane protein</topology>
    </subcellularLocation>
</comment>
<proteinExistence type="predicted"/>
<feature type="compositionally biased region" description="Pro residues" evidence="7">
    <location>
        <begin position="412"/>
        <end position="423"/>
    </location>
</feature>
<comment type="caution">
    <text evidence="9">The sequence shown here is derived from an EMBL/GenBank/DDBJ whole genome shotgun (WGS) entry which is preliminary data.</text>
</comment>
<reference evidence="9 10" key="1">
    <citation type="journal article" date="2024" name="bioRxiv">
        <title>A reference genome for Trichogramma kaykai: A tiny desert-dwelling parasitoid wasp with competing sex-ratio distorters.</title>
        <authorList>
            <person name="Culotta J."/>
            <person name="Lindsey A.R."/>
        </authorList>
    </citation>
    <scope>NUCLEOTIDE SEQUENCE [LARGE SCALE GENOMIC DNA]</scope>
    <source>
        <strain evidence="9 10">KSX58</strain>
    </source>
</reference>
<dbReference type="Pfam" id="PF02453">
    <property type="entry name" value="Reticulon"/>
    <property type="match status" value="1"/>
</dbReference>
<dbReference type="Gene3D" id="1.20.5.2480">
    <property type="match status" value="1"/>
</dbReference>
<keyword evidence="2 6" id="KW-0812">Transmembrane</keyword>
<dbReference type="GO" id="GO:0005789">
    <property type="term" value="C:endoplasmic reticulum membrane"/>
    <property type="evidence" value="ECO:0007669"/>
    <property type="project" value="UniProtKB-SubCell"/>
</dbReference>
<feature type="compositionally biased region" description="Acidic residues" evidence="7">
    <location>
        <begin position="219"/>
        <end position="230"/>
    </location>
</feature>
<protein>
    <recommendedName>
        <fullName evidence="6">Reticulon-like protein</fullName>
    </recommendedName>
</protein>
<sequence length="654" mass="72775">MSDLMMKREHDSTDDFEHLEHELQRGEAVSGAGGNEQPLLDISASPPKLRNDFSPDLLSNDRHPLMSDNLLDTSIPSLNNGAGDPVLVSSAGDFIPATPPPSADSTELDAVVQQQHSDELAARIRQQLTDPKTASMAFMESEKSSFHRDLELNSDSAARFNDQFGDDSEDDNTEAERSEASQTRAAPMLSNFQDDLLDQQQQQQQQQHEFQNNQRNLLDDDEDDDDDDDDMFAKEDFSSLKERSEVPKSLYDIDKDDFMGEIRSSTLPQPEKSPEVDYLKDELIVHEETREKPVVASQLAGQPQGLLDDAEWNVLDRFEDKETAASAPAPAAHEPYDEFEHTKPLPPLPQGVEDDIFDDMEQELSAKEANDKYQMSNDFLGAEAKRFEGASGGETDEFESEPERSPAKSAPMPRPAAPIPQQAPAPAAAARLNNDKVNSSNGDLDFFDSFKPDAWFNPERLHPKVASLIYWRDVKKSGIVFGATLTVLLSLAYFSLISVLAYSSLLTLTYTILFRIYKTVLQAIQKTSDGHPFQEILELDLTVPSEKVHAVADIAVNQVNAGVSELRRLFLVEDFVDSLKFGILLWTLTYLGAWFNGMTLVIIGVIALFTLPKVYETNKTQIDQHLGAVKAKVDEITAKVKAALPIGKKEEKKD</sequence>
<organism evidence="9 10">
    <name type="scientific">Trichogramma kaykai</name>
    <dbReference type="NCBI Taxonomy" id="54128"/>
    <lineage>
        <taxon>Eukaryota</taxon>
        <taxon>Metazoa</taxon>
        <taxon>Ecdysozoa</taxon>
        <taxon>Arthropoda</taxon>
        <taxon>Hexapoda</taxon>
        <taxon>Insecta</taxon>
        <taxon>Pterygota</taxon>
        <taxon>Neoptera</taxon>
        <taxon>Endopterygota</taxon>
        <taxon>Hymenoptera</taxon>
        <taxon>Apocrita</taxon>
        <taxon>Proctotrupomorpha</taxon>
        <taxon>Chalcidoidea</taxon>
        <taxon>Trichogrammatidae</taxon>
        <taxon>Trichogramma</taxon>
    </lineage>
</organism>
<feature type="region of interest" description="Disordered" evidence="7">
    <location>
        <begin position="1"/>
        <end position="57"/>
    </location>
</feature>
<feature type="region of interest" description="Disordered" evidence="7">
    <location>
        <begin position="389"/>
        <end position="428"/>
    </location>
</feature>
<feature type="region of interest" description="Disordered" evidence="7">
    <location>
        <begin position="159"/>
        <end position="252"/>
    </location>
</feature>
<dbReference type="EMBL" id="JBJJXI010000196">
    <property type="protein sequence ID" value="KAL3383441.1"/>
    <property type="molecule type" value="Genomic_DNA"/>
</dbReference>
<feature type="transmembrane region" description="Helical" evidence="6">
    <location>
        <begin position="583"/>
        <end position="611"/>
    </location>
</feature>
<dbReference type="AlphaFoldDB" id="A0ABD2VSZ6"/>
<accession>A0ABD2VSZ6</accession>
<evidence type="ECO:0000256" key="2">
    <source>
        <dbReference type="ARBA" id="ARBA00022692"/>
    </source>
</evidence>
<evidence type="ECO:0000256" key="1">
    <source>
        <dbReference type="ARBA" id="ARBA00004477"/>
    </source>
</evidence>
<gene>
    <name evidence="9" type="ORF">TKK_020629</name>
</gene>
<dbReference type="Proteomes" id="UP001627154">
    <property type="component" value="Unassembled WGS sequence"/>
</dbReference>
<dbReference type="PANTHER" id="PTHR45799">
    <property type="entry name" value="RETICULON-LIKE PROTEIN"/>
    <property type="match status" value="1"/>
</dbReference>
<evidence type="ECO:0000256" key="6">
    <source>
        <dbReference type="RuleBase" id="RU363132"/>
    </source>
</evidence>
<name>A0ABD2VSZ6_9HYME</name>
<feature type="compositionally biased region" description="Low complexity" evidence="7">
    <location>
        <begin position="198"/>
        <end position="207"/>
    </location>
</feature>
<keyword evidence="3 6" id="KW-0256">Endoplasmic reticulum</keyword>
<dbReference type="PANTHER" id="PTHR45799:SF2">
    <property type="entry name" value="RETICULON-LIKE PROTEIN"/>
    <property type="match status" value="1"/>
</dbReference>
<feature type="compositionally biased region" description="Basic and acidic residues" evidence="7">
    <location>
        <begin position="334"/>
        <end position="343"/>
    </location>
</feature>
<feature type="region of interest" description="Disordered" evidence="7">
    <location>
        <begin position="320"/>
        <end position="353"/>
    </location>
</feature>
<evidence type="ECO:0000313" key="10">
    <source>
        <dbReference type="Proteomes" id="UP001627154"/>
    </source>
</evidence>
<dbReference type="PROSITE" id="PS50845">
    <property type="entry name" value="RETICULON"/>
    <property type="match status" value="1"/>
</dbReference>
<evidence type="ECO:0000256" key="7">
    <source>
        <dbReference type="SAM" id="MobiDB-lite"/>
    </source>
</evidence>
<keyword evidence="5 6" id="KW-0472">Membrane</keyword>
<feature type="compositionally biased region" description="Acidic residues" evidence="7">
    <location>
        <begin position="164"/>
        <end position="173"/>
    </location>
</feature>
<evidence type="ECO:0000313" key="9">
    <source>
        <dbReference type="EMBL" id="KAL3383441.1"/>
    </source>
</evidence>
<evidence type="ECO:0000256" key="5">
    <source>
        <dbReference type="ARBA" id="ARBA00023136"/>
    </source>
</evidence>
<feature type="transmembrane region" description="Helical" evidence="6">
    <location>
        <begin position="479"/>
        <end position="502"/>
    </location>
</feature>
<dbReference type="InterPro" id="IPR003388">
    <property type="entry name" value="Reticulon"/>
</dbReference>